<feature type="domain" description="Putative exodeoxyribonuclease 8 PDDEXK-like" evidence="1">
    <location>
        <begin position="2"/>
        <end position="230"/>
    </location>
</feature>
<dbReference type="EMBL" id="QGTD01000021">
    <property type="protein sequence ID" value="PWU66747.1"/>
    <property type="molecule type" value="Genomic_DNA"/>
</dbReference>
<keyword evidence="3" id="KW-1185">Reference proteome</keyword>
<dbReference type="AlphaFoldDB" id="A0A317KTE4"/>
<name>A0A317KTE4_9BACI</name>
<dbReference type="OrthoDB" id="2212578at2"/>
<comment type="caution">
    <text evidence="2">The sequence shown here is derived from an EMBL/GenBank/DDBJ whole genome shotgun (WGS) entry which is preliminary data.</text>
</comment>
<organism evidence="2 3">
    <name type="scientific">Gracilibacillus dipsosauri</name>
    <dbReference type="NCBI Taxonomy" id="178340"/>
    <lineage>
        <taxon>Bacteria</taxon>
        <taxon>Bacillati</taxon>
        <taxon>Bacillota</taxon>
        <taxon>Bacilli</taxon>
        <taxon>Bacillales</taxon>
        <taxon>Bacillaceae</taxon>
        <taxon>Gracilibacillus</taxon>
    </lineage>
</organism>
<reference evidence="2 3" key="1">
    <citation type="submission" date="2018-05" db="EMBL/GenBank/DDBJ databases">
        <title>Genomic analysis of Gracilibacillus dipsosauri DD1 reveals novel features of a salt-tolerant amylase.</title>
        <authorList>
            <person name="Deutch C.E."/>
            <person name="Yang S."/>
        </authorList>
    </citation>
    <scope>NUCLEOTIDE SEQUENCE [LARGE SCALE GENOMIC DNA]</scope>
    <source>
        <strain evidence="2 3">DD1</strain>
    </source>
</reference>
<dbReference type="InterPro" id="IPR024432">
    <property type="entry name" value="Put_RecE_PDDEXK-like_dom"/>
</dbReference>
<accession>A0A317KTE4</accession>
<proteinExistence type="predicted"/>
<dbReference type="Pfam" id="PF12684">
    <property type="entry name" value="DUF3799"/>
    <property type="match status" value="1"/>
</dbReference>
<evidence type="ECO:0000313" key="2">
    <source>
        <dbReference type="EMBL" id="PWU66747.1"/>
    </source>
</evidence>
<dbReference type="InterPro" id="IPR011604">
    <property type="entry name" value="PDDEXK-like_dom_sf"/>
</dbReference>
<dbReference type="Proteomes" id="UP000245624">
    <property type="component" value="Unassembled WGS sequence"/>
</dbReference>
<sequence>MSVSQLKNWLECEARTLAELKGIYERPPNKAMIVGNYVHAAFEDMAKFSQFIDENNHIIFKRDGQKYAEFAQADDMIDTLKNDKFSMFAMEGEKEKIYTANWLGIDWKIKIDSINHDRQYFSDLKTCRDLNSRYYSEKYSEYVSFVEHWGYLMQMAVYRKIIELSTGQLYTPYIVAVTKESPPNKAVIHFDESRYEFEYDFIENELDRIIRVKNGEAEPVKCGKCEYCRQSKKLEGTIEVGELIYL</sequence>
<gene>
    <name evidence="2" type="ORF">DLJ74_19205</name>
</gene>
<evidence type="ECO:0000313" key="3">
    <source>
        <dbReference type="Proteomes" id="UP000245624"/>
    </source>
</evidence>
<dbReference type="Gene3D" id="3.90.320.10">
    <property type="match status" value="1"/>
</dbReference>
<protein>
    <recommendedName>
        <fullName evidence="1">Putative exodeoxyribonuclease 8 PDDEXK-like domain-containing protein</fullName>
    </recommendedName>
</protein>
<evidence type="ECO:0000259" key="1">
    <source>
        <dbReference type="Pfam" id="PF12684"/>
    </source>
</evidence>